<accession>A0A8S5SER3</accession>
<reference evidence="1" key="1">
    <citation type="journal article" date="2021" name="Proc. Natl. Acad. Sci. U.S.A.">
        <title>A Catalog of Tens of Thousands of Viruses from Human Metagenomes Reveals Hidden Associations with Chronic Diseases.</title>
        <authorList>
            <person name="Tisza M.J."/>
            <person name="Buck C.B."/>
        </authorList>
    </citation>
    <scope>NUCLEOTIDE SEQUENCE</scope>
    <source>
        <strain evidence="1">Ctnpt50</strain>
    </source>
</reference>
<sequence>MRSSKIRVGDTVNYTKNTDFGPGKVVKIIQKRVPVRNHVETVGTLYVVELPEPFNEGHDGGWFPMWPEDIVIGDKGRDGGCVLTSEEFLEQLSDLNDNMSEE</sequence>
<name>A0A8S5SER3_9CAUD</name>
<proteinExistence type="predicted"/>
<protein>
    <submittedName>
        <fullName evidence="1">Uncharacterized protein</fullName>
    </submittedName>
</protein>
<dbReference type="EMBL" id="BK032577">
    <property type="protein sequence ID" value="DAF49143.1"/>
    <property type="molecule type" value="Genomic_DNA"/>
</dbReference>
<organism evidence="1">
    <name type="scientific">Siphoviridae sp. ctnpt50</name>
    <dbReference type="NCBI Taxonomy" id="2827941"/>
    <lineage>
        <taxon>Viruses</taxon>
        <taxon>Duplodnaviria</taxon>
        <taxon>Heunggongvirae</taxon>
        <taxon>Uroviricota</taxon>
        <taxon>Caudoviricetes</taxon>
    </lineage>
</organism>
<evidence type="ECO:0000313" key="1">
    <source>
        <dbReference type="EMBL" id="DAF49143.1"/>
    </source>
</evidence>